<sequence length="612" mass="65113">MSNPVWPLQRGAATLLLMLLVGAAAMSSALGVMSKVRSNQAQSLAFQGVTQSQGEAWRGAELVRRYLLTSLEVGEYAEMVGLLAQSADGPLDFQFSGQPNLSAQVIAYDSALRRATVDLTARTGAGTAATSTSTLRLVYQLSEQSPLSGGLLAHKLSFNGDLNVNSNIVFENQTEQGMTLFVKDFVGINTLDIKGFHKLEVGTDFATHSDLTLEGVREIHANGDVQVKHRFNSKGGDSLTLRALGSICDNRGYLNGGDMLANDTIYSKRSDDTLGLVQAQGDGGTSLVSYPNQGQLCSNSHLIELASPADQVLAPDCSNVALNGGSACSASSALTPVKPVHGEEGFDAYAFRELANYAIYRQDGKTWVDVQDVSGIADGLYTLDGGTLNGEAGSATLCSRSCFDSEGNTFVIKDAENFNFNRGVVWVEGNLNFMGNGDYYATWLATGNIFVDGNHTFYSPNFIGQDGNGHRHDKDITGLEGKVPGLCTTVNGSYPSNFCLGEGFDYQVGGGLGNFALLAGSYDDQGNAVGGDITFKSNINAYGSLIAGNRVEFDSNINIWGIVSAQSNRNNNQHYMNSNINIIVDEDAVTVVEGSGDGEGHASVVLLWSRYL</sequence>
<accession>A0A1M5NY43</accession>
<dbReference type="RefSeq" id="WP_067658479.1">
    <property type="nucleotide sequence ID" value="NZ_FQXG01000001.1"/>
</dbReference>
<proteinExistence type="predicted"/>
<name>A0A1M5NY43_9GAMM</name>
<dbReference type="EMBL" id="FQXG01000001">
    <property type="protein sequence ID" value="SHG94494.1"/>
    <property type="molecule type" value="Genomic_DNA"/>
</dbReference>
<keyword evidence="2" id="KW-1185">Reference proteome</keyword>
<evidence type="ECO:0000313" key="2">
    <source>
        <dbReference type="Proteomes" id="UP000184268"/>
    </source>
</evidence>
<reference evidence="1 2" key="1">
    <citation type="submission" date="2016-11" db="EMBL/GenBank/DDBJ databases">
        <authorList>
            <person name="Jaros S."/>
            <person name="Januszkiewicz K."/>
            <person name="Wedrychowicz H."/>
        </authorList>
    </citation>
    <scope>NUCLEOTIDE SEQUENCE [LARGE SCALE GENOMIC DNA]</scope>
    <source>
        <strain evidence="1 2">DSM 16917</strain>
    </source>
</reference>
<protein>
    <submittedName>
        <fullName evidence="1">Uncharacterized protein</fullName>
    </submittedName>
</protein>
<gene>
    <name evidence="1" type="ORF">SAMN02745129_1222</name>
</gene>
<dbReference type="OrthoDB" id="6232704at2"/>
<evidence type="ECO:0000313" key="1">
    <source>
        <dbReference type="EMBL" id="SHG94494.1"/>
    </source>
</evidence>
<dbReference type="AlphaFoldDB" id="A0A1M5NY43"/>
<organism evidence="1 2">
    <name type="scientific">Ferrimonas marina</name>
    <dbReference type="NCBI Taxonomy" id="299255"/>
    <lineage>
        <taxon>Bacteria</taxon>
        <taxon>Pseudomonadati</taxon>
        <taxon>Pseudomonadota</taxon>
        <taxon>Gammaproteobacteria</taxon>
        <taxon>Alteromonadales</taxon>
        <taxon>Ferrimonadaceae</taxon>
        <taxon>Ferrimonas</taxon>
    </lineage>
</organism>
<dbReference type="STRING" id="299255.SAMN02745129_1222"/>
<dbReference type="Proteomes" id="UP000184268">
    <property type="component" value="Unassembled WGS sequence"/>
</dbReference>